<comment type="caution">
    <text evidence="3">The sequence shown here is derived from an EMBL/GenBank/DDBJ whole genome shotgun (WGS) entry which is preliminary data.</text>
</comment>
<name>A0A7W9FPI0_9HYPH</name>
<keyword evidence="1" id="KW-0472">Membrane</keyword>
<proteinExistence type="predicted"/>
<keyword evidence="1" id="KW-1133">Transmembrane helix</keyword>
<feature type="transmembrane region" description="Helical" evidence="1">
    <location>
        <begin position="68"/>
        <end position="87"/>
    </location>
</feature>
<dbReference type="Proteomes" id="UP000523821">
    <property type="component" value="Unassembled WGS sequence"/>
</dbReference>
<keyword evidence="4" id="KW-1185">Reference proteome</keyword>
<evidence type="ECO:0000313" key="4">
    <source>
        <dbReference type="Proteomes" id="UP000523821"/>
    </source>
</evidence>
<gene>
    <name evidence="3" type="ORF">GGQ63_003590</name>
</gene>
<feature type="domain" description="DUF6867" evidence="2">
    <location>
        <begin position="10"/>
        <end position="114"/>
    </location>
</feature>
<organism evidence="3 4">
    <name type="scientific">Prosthecomicrobium pneumaticum</name>
    <dbReference type="NCBI Taxonomy" id="81895"/>
    <lineage>
        <taxon>Bacteria</taxon>
        <taxon>Pseudomonadati</taxon>
        <taxon>Pseudomonadota</taxon>
        <taxon>Alphaproteobacteria</taxon>
        <taxon>Hyphomicrobiales</taxon>
        <taxon>Kaistiaceae</taxon>
        <taxon>Prosthecomicrobium</taxon>
    </lineage>
</organism>
<evidence type="ECO:0000313" key="3">
    <source>
        <dbReference type="EMBL" id="MBB5754504.1"/>
    </source>
</evidence>
<accession>A0A7W9FPI0</accession>
<dbReference type="EMBL" id="JACHOO010000008">
    <property type="protein sequence ID" value="MBB5754504.1"/>
    <property type="molecule type" value="Genomic_DNA"/>
</dbReference>
<dbReference type="Pfam" id="PF21741">
    <property type="entry name" value="DUF6867"/>
    <property type="match status" value="1"/>
</dbReference>
<dbReference type="AlphaFoldDB" id="A0A7W9FPI0"/>
<keyword evidence="1" id="KW-0812">Transmembrane</keyword>
<reference evidence="3 4" key="1">
    <citation type="submission" date="2020-08" db="EMBL/GenBank/DDBJ databases">
        <title>Genomic Encyclopedia of Type Strains, Phase IV (KMG-IV): sequencing the most valuable type-strain genomes for metagenomic binning, comparative biology and taxonomic classification.</title>
        <authorList>
            <person name="Goeker M."/>
        </authorList>
    </citation>
    <scope>NUCLEOTIDE SEQUENCE [LARGE SCALE GENOMIC DNA]</scope>
    <source>
        <strain evidence="3 4">DSM 16268</strain>
    </source>
</reference>
<dbReference type="InterPro" id="IPR049201">
    <property type="entry name" value="DUF6867"/>
</dbReference>
<feature type="transmembrane region" description="Helical" evidence="1">
    <location>
        <begin position="12"/>
        <end position="30"/>
    </location>
</feature>
<dbReference type="RefSeq" id="WP_183857939.1">
    <property type="nucleotide sequence ID" value="NZ_JACHOO010000008.1"/>
</dbReference>
<evidence type="ECO:0000256" key="1">
    <source>
        <dbReference type="SAM" id="Phobius"/>
    </source>
</evidence>
<protein>
    <recommendedName>
        <fullName evidence="2">DUF6867 domain-containing protein</fullName>
    </recommendedName>
</protein>
<feature type="transmembrane region" description="Helical" evidence="1">
    <location>
        <begin position="42"/>
        <end position="62"/>
    </location>
</feature>
<evidence type="ECO:0000259" key="2">
    <source>
        <dbReference type="Pfam" id="PF21741"/>
    </source>
</evidence>
<sequence>MQGVLYEEASFGVFLFVTLVLGGLGAWMTGRACALTWRPLGSLLVYLVILACAVRFIHFSLFGGTLIAPQYFVVDLVILLVIGIAGYRFTRTNQMVDQYYWLYERSGPFSWRDKQIVA</sequence>